<evidence type="ECO:0000259" key="9">
    <source>
        <dbReference type="Pfam" id="PF05193"/>
    </source>
</evidence>
<dbReference type="InterPro" id="IPR050626">
    <property type="entry name" value="Peptidase_M16"/>
</dbReference>
<reference evidence="12" key="1">
    <citation type="submission" date="2021-01" db="EMBL/GenBank/DDBJ databases">
        <authorList>
            <person name="Corre E."/>
            <person name="Pelletier E."/>
            <person name="Niang G."/>
            <person name="Scheremetjew M."/>
            <person name="Finn R."/>
            <person name="Kale V."/>
            <person name="Holt S."/>
            <person name="Cochrane G."/>
            <person name="Meng A."/>
            <person name="Brown T."/>
            <person name="Cohen L."/>
        </authorList>
    </citation>
    <scope>NUCLEOTIDE SEQUENCE</scope>
    <source>
        <strain evidence="12">GSO104</strain>
    </source>
</reference>
<dbReference type="EMBL" id="HBNS01003003">
    <property type="protein sequence ID" value="CAE4582810.1"/>
    <property type="molecule type" value="Transcribed_RNA"/>
</dbReference>
<dbReference type="InterPro" id="IPR011765">
    <property type="entry name" value="Pept_M16_N"/>
</dbReference>
<dbReference type="GO" id="GO:0004222">
    <property type="term" value="F:metalloendopeptidase activity"/>
    <property type="evidence" value="ECO:0007669"/>
    <property type="project" value="InterPro"/>
</dbReference>
<evidence type="ECO:0000259" key="8">
    <source>
        <dbReference type="Pfam" id="PF00675"/>
    </source>
</evidence>
<dbReference type="GO" id="GO:0046872">
    <property type="term" value="F:metal ion binding"/>
    <property type="evidence" value="ECO:0007669"/>
    <property type="project" value="UniProtKB-KW"/>
</dbReference>
<dbReference type="GO" id="GO:0005739">
    <property type="term" value="C:mitochondrion"/>
    <property type="evidence" value="ECO:0007669"/>
    <property type="project" value="TreeGrafter"/>
</dbReference>
<keyword evidence="2" id="KW-0645">Protease</keyword>
<dbReference type="Pfam" id="PF00675">
    <property type="entry name" value="Peptidase_M16"/>
    <property type="match status" value="1"/>
</dbReference>
<evidence type="ECO:0008006" key="13">
    <source>
        <dbReference type="Google" id="ProtNLM"/>
    </source>
</evidence>
<protein>
    <recommendedName>
        <fullName evidence="13">Peptidase M16 N-terminal domain-containing protein</fullName>
    </recommendedName>
</protein>
<proteinExistence type="inferred from homology"/>
<evidence type="ECO:0000313" key="12">
    <source>
        <dbReference type="EMBL" id="CAE4582810.1"/>
    </source>
</evidence>
<comment type="similarity">
    <text evidence="1 7">Belongs to the peptidase M16 family.</text>
</comment>
<dbReference type="GO" id="GO:0043171">
    <property type="term" value="P:peptide catabolic process"/>
    <property type="evidence" value="ECO:0007669"/>
    <property type="project" value="TreeGrafter"/>
</dbReference>
<dbReference type="AlphaFoldDB" id="A0A7S4QHF6"/>
<dbReference type="Pfam" id="PF22456">
    <property type="entry name" value="PqqF-like_C_4"/>
    <property type="match status" value="1"/>
</dbReference>
<feature type="domain" description="Peptidase M16 N-terminal" evidence="8">
    <location>
        <begin position="55"/>
        <end position="189"/>
    </location>
</feature>
<sequence length="1010" mass="115413">MMRTAETDSVSGVEDVAAMMDKVDLNESVATEVETSPQDERHYHSYKLSNSLHCLLISDKTTDKASAAMDVRVGHLCDPDDVKGLAHFCEHMLFMGTEKYPDENDYNVYLNANGGSSNAYTDMESTNYYFDVNADKLEGALDRFAQFFISPLFNESSTSREMQAVDSEHCKNLQSDFWRLFQLYKSLAKSSHPFSKFGSGNIQTLKDEPVAKGVDIRSELLTFYKTYYSANIMKLVVLGKQSIDELKLMVDMYFKGIPNQNLSVPHFPGEPYGKAELAKRLSVMPVSEVRTLEMHFPIREIETLYQSKPTRYISHLVGHEGFGSILQLLKDLGYANELSAGEMRSCSDWSSFGISIDLTDEGLESVEDVVVIVFAYLNMLKRSGPQRWIHDETSTVASCSFRFLSKRSPINYTCALASNMQLYPPCHILSGPYKIYQYNPQAIVECLECLTPQNMLLTVMSKKFEGETKNKEPWYSTEYTMEDIGDDLIKRCEEASVEDKFIANRLHFPEQNDMIATDFTLKSVPNFPKDEPRLLLDNSSARLWYKPDNVFDMPKLNVICLLQTPFTNESPKSFVSSFLWVSILQEQCTSFTYLASMASLHCSFVSSKNGIEVSVSGYNHKVEILMQRIVNAMIDLPTKLTNEVFERIKDKVSKQYQNISFLQPYQHAIYGADICLEDMKWSISEKKQALKDISMEDIIYFSKCLMKQFFLEMLIHGNVSPDEAKKISSTILEMLKPSTLHPSSKSSCSTRVIRLNSGNDYIHSFEEFNKENTNSCILNIYQIKPIPHSDLIDNATLSLLHHLIKEPFFDELRTKDQLGYLVHTSIKTNGDNVKSLLCLIQSDAYDPIYMDERIEAFLEGFRNRLVDMGKEEFQDNVEAVVASLLEKNKNIGEESSKYWSVINNKSYIFEKYQTIASHVSNLTPQAVLRFFDKYIARSEESHRKKLSVQVFATKFVEKMNEQEEKMSQVTNGDGEMKIIPEGDVVEFKRTMSLYPLPPEVNVEGMRIEIE</sequence>
<keyword evidence="5" id="KW-0862">Zinc</keyword>
<dbReference type="GO" id="GO:0005829">
    <property type="term" value="C:cytosol"/>
    <property type="evidence" value="ECO:0007669"/>
    <property type="project" value="TreeGrafter"/>
</dbReference>
<evidence type="ECO:0000256" key="7">
    <source>
        <dbReference type="RuleBase" id="RU004447"/>
    </source>
</evidence>
<feature type="domain" description="Peptidase M16 C-terminal" evidence="9">
    <location>
        <begin position="217"/>
        <end position="392"/>
    </location>
</feature>
<dbReference type="InterPro" id="IPR001431">
    <property type="entry name" value="Pept_M16_Zn_BS"/>
</dbReference>
<keyword evidence="3" id="KW-0479">Metal-binding</keyword>
<evidence type="ECO:0000259" key="10">
    <source>
        <dbReference type="Pfam" id="PF16187"/>
    </source>
</evidence>
<evidence type="ECO:0000256" key="1">
    <source>
        <dbReference type="ARBA" id="ARBA00007261"/>
    </source>
</evidence>
<gene>
    <name evidence="12" type="ORF">DBRI00130_LOCUS2423</name>
</gene>
<evidence type="ECO:0000256" key="2">
    <source>
        <dbReference type="ARBA" id="ARBA00022670"/>
    </source>
</evidence>
<dbReference type="FunFam" id="3.30.830.10:FF:000004">
    <property type="entry name" value="Putative insulin-degrading enzyme"/>
    <property type="match status" value="1"/>
</dbReference>
<evidence type="ECO:0000256" key="3">
    <source>
        <dbReference type="ARBA" id="ARBA00022723"/>
    </source>
</evidence>
<feature type="domain" description="Coenzyme PQQ synthesis protein F-like C-terminal lobe" evidence="11">
    <location>
        <begin position="799"/>
        <end position="899"/>
    </location>
</feature>
<dbReference type="Pfam" id="PF16187">
    <property type="entry name" value="Peptidase_M16_M"/>
    <property type="match status" value="1"/>
</dbReference>
<accession>A0A7S4QHF6</accession>
<evidence type="ECO:0000256" key="6">
    <source>
        <dbReference type="ARBA" id="ARBA00023049"/>
    </source>
</evidence>
<dbReference type="PROSITE" id="PS00143">
    <property type="entry name" value="INSULINASE"/>
    <property type="match status" value="1"/>
</dbReference>
<keyword evidence="6" id="KW-0482">Metalloprotease</keyword>
<dbReference type="GO" id="GO:0051603">
    <property type="term" value="P:proteolysis involved in protein catabolic process"/>
    <property type="evidence" value="ECO:0007669"/>
    <property type="project" value="TreeGrafter"/>
</dbReference>
<evidence type="ECO:0000259" key="11">
    <source>
        <dbReference type="Pfam" id="PF22456"/>
    </source>
</evidence>
<dbReference type="InterPro" id="IPR032632">
    <property type="entry name" value="Peptidase_M16_M"/>
</dbReference>
<dbReference type="PANTHER" id="PTHR43690">
    <property type="entry name" value="NARDILYSIN"/>
    <property type="match status" value="1"/>
</dbReference>
<keyword evidence="4" id="KW-0378">Hydrolase</keyword>
<name>A0A7S4QHF6_9STRA</name>
<dbReference type="FunFam" id="3.30.830.10:FF:000005">
    <property type="entry name" value="nardilysin isoform X1"/>
    <property type="match status" value="1"/>
</dbReference>
<organism evidence="12">
    <name type="scientific">Ditylum brightwellii</name>
    <dbReference type="NCBI Taxonomy" id="49249"/>
    <lineage>
        <taxon>Eukaryota</taxon>
        <taxon>Sar</taxon>
        <taxon>Stramenopiles</taxon>
        <taxon>Ochrophyta</taxon>
        <taxon>Bacillariophyta</taxon>
        <taxon>Mediophyceae</taxon>
        <taxon>Lithodesmiophycidae</taxon>
        <taxon>Lithodesmiales</taxon>
        <taxon>Lithodesmiaceae</taxon>
        <taxon>Ditylum</taxon>
    </lineage>
</organism>
<dbReference type="Pfam" id="PF05193">
    <property type="entry name" value="Peptidase_M16_C"/>
    <property type="match status" value="1"/>
</dbReference>
<feature type="domain" description="Peptidase M16 middle/third" evidence="10">
    <location>
        <begin position="401"/>
        <end position="688"/>
    </location>
</feature>
<dbReference type="PANTHER" id="PTHR43690:SF18">
    <property type="entry name" value="INSULIN-DEGRADING ENZYME-RELATED"/>
    <property type="match status" value="1"/>
</dbReference>
<dbReference type="Gene3D" id="3.30.830.10">
    <property type="entry name" value="Metalloenzyme, LuxS/M16 peptidase-like"/>
    <property type="match status" value="4"/>
</dbReference>
<evidence type="ECO:0000256" key="4">
    <source>
        <dbReference type="ARBA" id="ARBA00022801"/>
    </source>
</evidence>
<dbReference type="InterPro" id="IPR054734">
    <property type="entry name" value="PqqF-like_C_4"/>
</dbReference>
<dbReference type="SUPFAM" id="SSF63411">
    <property type="entry name" value="LuxS/MPP-like metallohydrolase"/>
    <property type="match status" value="4"/>
</dbReference>
<evidence type="ECO:0000256" key="5">
    <source>
        <dbReference type="ARBA" id="ARBA00022833"/>
    </source>
</evidence>
<dbReference type="InterPro" id="IPR007863">
    <property type="entry name" value="Peptidase_M16_C"/>
</dbReference>
<dbReference type="InterPro" id="IPR011249">
    <property type="entry name" value="Metalloenz_LuxS/M16"/>
</dbReference>